<comment type="caution">
    <text evidence="2">The sequence shown here is derived from an EMBL/GenBank/DDBJ whole genome shotgun (WGS) entry which is preliminary data.</text>
</comment>
<dbReference type="GO" id="GO:0016791">
    <property type="term" value="F:phosphatase activity"/>
    <property type="evidence" value="ECO:0007669"/>
    <property type="project" value="TreeGrafter"/>
</dbReference>
<dbReference type="EMBL" id="JAPHEH010000001">
    <property type="protein sequence ID" value="MDG4476674.1"/>
    <property type="molecule type" value="Genomic_DNA"/>
</dbReference>
<protein>
    <submittedName>
        <fullName evidence="2">Metallophosphoesterase</fullName>
    </submittedName>
</protein>
<organism evidence="2 3">
    <name type="scientific">Thiovibrio frasassiensis</name>
    <dbReference type="NCBI Taxonomy" id="2984131"/>
    <lineage>
        <taxon>Bacteria</taxon>
        <taxon>Pseudomonadati</taxon>
        <taxon>Thermodesulfobacteriota</taxon>
        <taxon>Desulfobulbia</taxon>
        <taxon>Desulfobulbales</taxon>
        <taxon>Thiovibrionaceae</taxon>
        <taxon>Thiovibrio</taxon>
    </lineage>
</organism>
<keyword evidence="3" id="KW-1185">Reference proteome</keyword>
<dbReference type="GO" id="GO:0110154">
    <property type="term" value="P:RNA decapping"/>
    <property type="evidence" value="ECO:0007669"/>
    <property type="project" value="TreeGrafter"/>
</dbReference>
<dbReference type="InterPro" id="IPR050126">
    <property type="entry name" value="Ap4A_hydrolase"/>
</dbReference>
<dbReference type="InterPro" id="IPR004843">
    <property type="entry name" value="Calcineurin-like_PHP"/>
</dbReference>
<gene>
    <name evidence="2" type="ORF">OLX77_10975</name>
</gene>
<dbReference type="PANTHER" id="PTHR42850">
    <property type="entry name" value="METALLOPHOSPHOESTERASE"/>
    <property type="match status" value="1"/>
</dbReference>
<evidence type="ECO:0000313" key="2">
    <source>
        <dbReference type="EMBL" id="MDG4476674.1"/>
    </source>
</evidence>
<name>A0A9X4MKV9_9BACT</name>
<accession>A0A9X4MKV9</accession>
<dbReference type="Pfam" id="PF00149">
    <property type="entry name" value="Metallophos"/>
    <property type="match status" value="1"/>
</dbReference>
<dbReference type="GO" id="GO:0005737">
    <property type="term" value="C:cytoplasm"/>
    <property type="evidence" value="ECO:0007669"/>
    <property type="project" value="TreeGrafter"/>
</dbReference>
<dbReference type="AlphaFoldDB" id="A0A9X4MKV9"/>
<reference evidence="2" key="2">
    <citation type="submission" date="2022-10" db="EMBL/GenBank/DDBJ databases">
        <authorList>
            <person name="Aronson H.S."/>
        </authorList>
    </citation>
    <scope>NUCLEOTIDE SEQUENCE</scope>
    <source>
        <strain evidence="2">RS19-109</strain>
    </source>
</reference>
<dbReference type="GO" id="GO:0008803">
    <property type="term" value="F:bis(5'-nucleosyl)-tetraphosphatase (symmetrical) activity"/>
    <property type="evidence" value="ECO:0007669"/>
    <property type="project" value="TreeGrafter"/>
</dbReference>
<feature type="domain" description="Calcineurin-like phosphoesterase" evidence="1">
    <location>
        <begin position="4"/>
        <end position="181"/>
    </location>
</feature>
<dbReference type="InterPro" id="IPR029052">
    <property type="entry name" value="Metallo-depent_PP-like"/>
</dbReference>
<dbReference type="SUPFAM" id="SSF56300">
    <property type="entry name" value="Metallo-dependent phosphatases"/>
    <property type="match status" value="1"/>
</dbReference>
<reference evidence="2" key="1">
    <citation type="journal article" date="2022" name="bioRxiv">
        <title>Thiovibrio frasassiensisgen. nov., sp. nov., an autotrophic, elemental sulfur disproportionating bacterium isolated from sulfidic karst sediment, and proposal of Thiovibrionaceae fam. nov.</title>
        <authorList>
            <person name="Aronson H."/>
            <person name="Thomas C."/>
            <person name="Bhattacharyya M."/>
            <person name="Eckstein S."/>
            <person name="Jensen S."/>
            <person name="Barco R."/>
            <person name="Macalady J."/>
            <person name="Amend J."/>
        </authorList>
    </citation>
    <scope>NUCLEOTIDE SEQUENCE</scope>
    <source>
        <strain evidence="2">RS19-109</strain>
    </source>
</reference>
<sequence>MSGKIFAIGDIHGCAAKLALLMNRLPFDRAHDTLVFLGDYLDRGPDSKGVLEQLCALRGDGVRVIPLMGNHEYLLLEYHRSGDQALLPYLRRLGLENTLESYGGASLSALASLAFMPKEHRDFLASLLPHWQTEEYIFVHAGLRHDQPLAEQDISDLCEVREPFLSQERDYGKRVIFGHTPFATPLLTPFRIGIDTGAVYGNLLTAVELPGLHFHHAA</sequence>
<dbReference type="PANTHER" id="PTHR42850:SF4">
    <property type="entry name" value="ZINC-DEPENDENT ENDOPOLYPHOSPHATASE"/>
    <property type="match status" value="1"/>
</dbReference>
<dbReference type="RefSeq" id="WP_307633639.1">
    <property type="nucleotide sequence ID" value="NZ_JAPHEH010000001.1"/>
</dbReference>
<evidence type="ECO:0000259" key="1">
    <source>
        <dbReference type="Pfam" id="PF00149"/>
    </source>
</evidence>
<proteinExistence type="predicted"/>
<dbReference type="Proteomes" id="UP001154240">
    <property type="component" value="Unassembled WGS sequence"/>
</dbReference>
<dbReference type="Gene3D" id="3.60.21.10">
    <property type="match status" value="1"/>
</dbReference>
<evidence type="ECO:0000313" key="3">
    <source>
        <dbReference type="Proteomes" id="UP001154240"/>
    </source>
</evidence>